<dbReference type="InterPro" id="IPR005944">
    <property type="entry name" value="Pro_iminopeptidase"/>
</dbReference>
<dbReference type="Proteomes" id="UP000037020">
    <property type="component" value="Unassembled WGS sequence"/>
</dbReference>
<name>A0ABR5J0R8_9ACTN</name>
<keyword evidence="2" id="KW-1185">Reference proteome</keyword>
<sequence>AARLALVRICSRYFSHGAWLEEGALVRDAGRLAGIPGVLVHGRLDMGGPLQTAWELARAWPDAELITVESSGHLGNETTRGHVLAALDRFGAPAAGRSDG</sequence>
<organism evidence="1 2">
    <name type="scientific">Streptomyces varsoviensis</name>
    <dbReference type="NCBI Taxonomy" id="67373"/>
    <lineage>
        <taxon>Bacteria</taxon>
        <taxon>Bacillati</taxon>
        <taxon>Actinomycetota</taxon>
        <taxon>Actinomycetes</taxon>
        <taxon>Kitasatosporales</taxon>
        <taxon>Streptomycetaceae</taxon>
        <taxon>Streptomyces</taxon>
    </lineage>
</organism>
<gene>
    <name evidence="1" type="ORF">ADK38_27870</name>
</gene>
<feature type="non-terminal residue" evidence="1">
    <location>
        <position position="1"/>
    </location>
</feature>
<evidence type="ECO:0000313" key="1">
    <source>
        <dbReference type="EMBL" id="KOG87001.1"/>
    </source>
</evidence>
<dbReference type="Gene3D" id="3.40.50.1820">
    <property type="entry name" value="alpha/beta hydrolase"/>
    <property type="match status" value="1"/>
</dbReference>
<reference evidence="1 2" key="1">
    <citation type="submission" date="2015-07" db="EMBL/GenBank/DDBJ databases">
        <authorList>
            <person name="Ju K.-S."/>
            <person name="Doroghazi J.R."/>
            <person name="Metcalf W.W."/>
        </authorList>
    </citation>
    <scope>NUCLEOTIDE SEQUENCE [LARGE SCALE GENOMIC DNA]</scope>
    <source>
        <strain evidence="1 2">NRRL B-3589</strain>
    </source>
</reference>
<comment type="caution">
    <text evidence="1">The sequence shown here is derived from an EMBL/GenBank/DDBJ whole genome shotgun (WGS) entry which is preliminary data.</text>
</comment>
<accession>A0ABR5J0R8</accession>
<dbReference type="EMBL" id="LGUT01002487">
    <property type="protein sequence ID" value="KOG87001.1"/>
    <property type="molecule type" value="Genomic_DNA"/>
</dbReference>
<dbReference type="PANTHER" id="PTHR43722:SF1">
    <property type="entry name" value="PROLINE IMINOPEPTIDASE"/>
    <property type="match status" value="1"/>
</dbReference>
<proteinExistence type="predicted"/>
<dbReference type="InterPro" id="IPR029058">
    <property type="entry name" value="AB_hydrolase_fold"/>
</dbReference>
<dbReference type="SUPFAM" id="SSF53474">
    <property type="entry name" value="alpha/beta-Hydrolases"/>
    <property type="match status" value="1"/>
</dbReference>
<evidence type="ECO:0000313" key="2">
    <source>
        <dbReference type="Proteomes" id="UP000037020"/>
    </source>
</evidence>
<dbReference type="PANTHER" id="PTHR43722">
    <property type="entry name" value="PROLINE IMINOPEPTIDASE"/>
    <property type="match status" value="1"/>
</dbReference>
<protein>
    <submittedName>
        <fullName evidence="1">Proline iminopeptidase</fullName>
    </submittedName>
</protein>